<dbReference type="Pfam" id="PF13416">
    <property type="entry name" value="SBP_bac_8"/>
    <property type="match status" value="1"/>
</dbReference>
<accession>A0ABM9DCW4</accession>
<keyword evidence="5" id="KW-1185">Reference proteome</keyword>
<dbReference type="PANTHER" id="PTHR30006">
    <property type="entry name" value="THIAMINE-BINDING PERIPLASMIC PROTEIN-RELATED"/>
    <property type="match status" value="1"/>
</dbReference>
<dbReference type="PANTHER" id="PTHR30006:SF2">
    <property type="entry name" value="ABC TRANSPORTER SUBSTRATE-BINDING PROTEIN"/>
    <property type="match status" value="1"/>
</dbReference>
<name>A0ABM9DCW4_9HYPH</name>
<evidence type="ECO:0000256" key="2">
    <source>
        <dbReference type="ARBA" id="ARBA00022764"/>
    </source>
</evidence>
<evidence type="ECO:0008006" key="6">
    <source>
        <dbReference type="Google" id="ProtNLM"/>
    </source>
</evidence>
<dbReference type="RefSeq" id="WP_254022805.1">
    <property type="nucleotide sequence ID" value="NZ_CAKXZS010000001.1"/>
</dbReference>
<dbReference type="SUPFAM" id="SSF53850">
    <property type="entry name" value="Periplasmic binding protein-like II"/>
    <property type="match status" value="1"/>
</dbReference>
<comment type="caution">
    <text evidence="4">The sequence shown here is derived from an EMBL/GenBank/DDBJ whole genome shotgun (WGS) entry which is preliminary data.</text>
</comment>
<protein>
    <recommendedName>
        <fullName evidence="6">Extracellular solute-binding protein</fullName>
    </recommendedName>
</protein>
<dbReference type="Gene3D" id="3.40.190.10">
    <property type="entry name" value="Periplasmic binding protein-like II"/>
    <property type="match status" value="2"/>
</dbReference>
<feature type="chain" id="PRO_5046026249" description="Extracellular solute-binding protein" evidence="3">
    <location>
        <begin position="26"/>
        <end position="350"/>
    </location>
</feature>
<organism evidence="4 5">
    <name type="scientific">Mesorhizobium ventifaucium</name>
    <dbReference type="NCBI Taxonomy" id="666020"/>
    <lineage>
        <taxon>Bacteria</taxon>
        <taxon>Pseudomonadati</taxon>
        <taxon>Pseudomonadota</taxon>
        <taxon>Alphaproteobacteria</taxon>
        <taxon>Hyphomicrobiales</taxon>
        <taxon>Phyllobacteriaceae</taxon>
        <taxon>Mesorhizobium</taxon>
    </lineage>
</organism>
<gene>
    <name evidence="4" type="ORF">MES4922_10282</name>
</gene>
<sequence length="350" mass="38855">MIRRTFLKLATATAMSALAAPYVHAQDKKFAGVTLRVGGWGGLYDETIKKYVAAPLEERTGLKVEMTAGTQSADLVKMVANRENPPYDIYQADSAYMVEALKADFIREIKESDVPNIKRILPGFREYDEYGVPYSVFTYIPVFNSEQLEKPITTYTDLARPDLEGKITLPAATFDTNCLYLLGMAEENGGSISNMEPAFKLLEKAKDNIVALGQSTVAMIQMFENGEVAAGVMSDARGYEMRAKGLPIVSVMPPQGIYGATSYMNIPKNAKNPEAALAFLEQMLSDEGMLGLPRSMRLGVTTDVKLPEDIAKDMTFNSLERLALKKNVDWEKWMADRSSRIERINKILRG</sequence>
<evidence type="ECO:0000256" key="3">
    <source>
        <dbReference type="SAM" id="SignalP"/>
    </source>
</evidence>
<keyword evidence="2" id="KW-0574">Periplasm</keyword>
<evidence type="ECO:0000313" key="4">
    <source>
        <dbReference type="EMBL" id="CAH2394369.1"/>
    </source>
</evidence>
<dbReference type="Proteomes" id="UP001152604">
    <property type="component" value="Unassembled WGS sequence"/>
</dbReference>
<reference evidence="4" key="1">
    <citation type="submission" date="2022-03" db="EMBL/GenBank/DDBJ databases">
        <authorList>
            <person name="Brunel B."/>
        </authorList>
    </citation>
    <scope>NUCLEOTIDE SEQUENCE</scope>
    <source>
        <strain evidence="4">STM4922sample</strain>
    </source>
</reference>
<keyword evidence="1 3" id="KW-0732">Signal</keyword>
<evidence type="ECO:0000256" key="1">
    <source>
        <dbReference type="ARBA" id="ARBA00022729"/>
    </source>
</evidence>
<feature type="signal peptide" evidence="3">
    <location>
        <begin position="1"/>
        <end position="25"/>
    </location>
</feature>
<dbReference type="EMBL" id="CAKXZS010000001">
    <property type="protein sequence ID" value="CAH2394369.1"/>
    <property type="molecule type" value="Genomic_DNA"/>
</dbReference>
<dbReference type="InterPro" id="IPR006059">
    <property type="entry name" value="SBP"/>
</dbReference>
<evidence type="ECO:0000313" key="5">
    <source>
        <dbReference type="Proteomes" id="UP001152604"/>
    </source>
</evidence>
<proteinExistence type="predicted"/>